<dbReference type="Pfam" id="PF00512">
    <property type="entry name" value="HisKA"/>
    <property type="match status" value="1"/>
</dbReference>
<feature type="coiled-coil region" evidence="14">
    <location>
        <begin position="221"/>
        <end position="248"/>
    </location>
</feature>
<dbReference type="GO" id="GO:0005524">
    <property type="term" value="F:ATP binding"/>
    <property type="evidence" value="ECO:0007669"/>
    <property type="project" value="UniProtKB-KW"/>
</dbReference>
<dbReference type="PANTHER" id="PTHR45528:SF1">
    <property type="entry name" value="SENSOR HISTIDINE KINASE CPXA"/>
    <property type="match status" value="1"/>
</dbReference>
<dbReference type="InterPro" id="IPR005467">
    <property type="entry name" value="His_kinase_dom"/>
</dbReference>
<dbReference type="GO" id="GO:0005886">
    <property type="term" value="C:plasma membrane"/>
    <property type="evidence" value="ECO:0007669"/>
    <property type="project" value="UniProtKB-SubCell"/>
</dbReference>
<dbReference type="CDD" id="cd00082">
    <property type="entry name" value="HisKA"/>
    <property type="match status" value="1"/>
</dbReference>
<dbReference type="Pfam" id="PF02518">
    <property type="entry name" value="HATPase_c"/>
    <property type="match status" value="1"/>
</dbReference>
<evidence type="ECO:0000259" key="16">
    <source>
        <dbReference type="PROSITE" id="PS50109"/>
    </source>
</evidence>
<keyword evidence="10" id="KW-0067">ATP-binding</keyword>
<dbReference type="AlphaFoldDB" id="A0A1L2Z020"/>
<dbReference type="Gene3D" id="3.30.565.10">
    <property type="entry name" value="Histidine kinase-like ATPase, C-terminal domain"/>
    <property type="match status" value="1"/>
</dbReference>
<evidence type="ECO:0000313" key="20">
    <source>
        <dbReference type="Proteomes" id="UP000508034"/>
    </source>
</evidence>
<dbReference type="InterPro" id="IPR003660">
    <property type="entry name" value="HAMP_dom"/>
</dbReference>
<evidence type="ECO:0000256" key="3">
    <source>
        <dbReference type="ARBA" id="ARBA00012438"/>
    </source>
</evidence>
<geneLocation type="plasmid" evidence="18">
    <name>pAM65-52-1-360K</name>
</geneLocation>
<dbReference type="Gene3D" id="1.10.287.130">
    <property type="match status" value="1"/>
</dbReference>
<evidence type="ECO:0000256" key="12">
    <source>
        <dbReference type="ARBA" id="ARBA00023012"/>
    </source>
</evidence>
<dbReference type="PRINTS" id="PR00344">
    <property type="entry name" value="BCTRLSENSOR"/>
</dbReference>
<evidence type="ECO:0000256" key="6">
    <source>
        <dbReference type="ARBA" id="ARBA00022679"/>
    </source>
</evidence>
<feature type="transmembrane region" description="Helical" evidence="15">
    <location>
        <begin position="12"/>
        <end position="33"/>
    </location>
</feature>
<sequence>MKNKVLYILIKNYVIFALAIGFTVIILFIFLMYQTEKQLGKLNNLKASEVVRENFETINSESIVSFGGWVEILNENLQVIYTKGEKKDQLLSYSQREFATLFFDNDKLPYYSSVATFVTKKGETLYCLVKVPKKAIKYEYTFSDKNEEYVYVFYKIFFSTIFLFFVFFSMNVYIFSRQIARKITRPLDKLATGFEEIASGKYDKRLNYETYFELMQIQHSFNVMSEKLDKIEKEKKRLEETKQKMLVDLSHDLRTPITTVQGYVEALQLGIITEKGERERTLNVIYNKIRIIAVLTEDIFELSKLEHSDYPFEVHPTDVSEFIRELLAEYYDLFQAKRLILQYEIPPKEVIAPINNRLLYRAISNIISNALQYNTAGTTVFISLIEDESKVYINIIDNGIGIPEDMKQSIFDAFVRVDDSRENNGGSGLGLTIAKHIVEKHGGSINLDSTKKKTHFCISLPKCSV</sequence>
<evidence type="ECO:0000256" key="5">
    <source>
        <dbReference type="ARBA" id="ARBA00022553"/>
    </source>
</evidence>
<dbReference type="PROSITE" id="PS50885">
    <property type="entry name" value="HAMP"/>
    <property type="match status" value="1"/>
</dbReference>
<dbReference type="SMART" id="SM00387">
    <property type="entry name" value="HATPase_c"/>
    <property type="match status" value="1"/>
</dbReference>
<dbReference type="Gene3D" id="6.10.340.10">
    <property type="match status" value="1"/>
</dbReference>
<dbReference type="InterPro" id="IPR003594">
    <property type="entry name" value="HATPase_dom"/>
</dbReference>
<evidence type="ECO:0000256" key="9">
    <source>
        <dbReference type="ARBA" id="ARBA00022777"/>
    </source>
</evidence>
<evidence type="ECO:0000256" key="15">
    <source>
        <dbReference type="SAM" id="Phobius"/>
    </source>
</evidence>
<dbReference type="SMART" id="SM00304">
    <property type="entry name" value="HAMP"/>
    <property type="match status" value="1"/>
</dbReference>
<evidence type="ECO:0000256" key="11">
    <source>
        <dbReference type="ARBA" id="ARBA00022989"/>
    </source>
</evidence>
<evidence type="ECO:0000256" key="14">
    <source>
        <dbReference type="SAM" id="Coils"/>
    </source>
</evidence>
<dbReference type="GO" id="GO:0000155">
    <property type="term" value="F:phosphorelay sensor kinase activity"/>
    <property type="evidence" value="ECO:0007669"/>
    <property type="project" value="InterPro"/>
</dbReference>
<dbReference type="Pfam" id="PF00672">
    <property type="entry name" value="HAMP"/>
    <property type="match status" value="1"/>
</dbReference>
<protein>
    <recommendedName>
        <fullName evidence="3">histidine kinase</fullName>
        <ecNumber evidence="3">2.7.13.3</ecNumber>
    </recommendedName>
</protein>
<keyword evidence="11 15" id="KW-1133">Transmembrane helix</keyword>
<organism evidence="18">
    <name type="scientific">Bacillus thuringiensis subsp. israelensis</name>
    <dbReference type="NCBI Taxonomy" id="1430"/>
    <lineage>
        <taxon>Bacteria</taxon>
        <taxon>Bacillati</taxon>
        <taxon>Bacillota</taxon>
        <taxon>Bacilli</taxon>
        <taxon>Bacillales</taxon>
        <taxon>Bacillaceae</taxon>
        <taxon>Bacillus</taxon>
        <taxon>Bacillus cereus group</taxon>
    </lineage>
</organism>
<dbReference type="SUPFAM" id="SSF158472">
    <property type="entry name" value="HAMP domain-like"/>
    <property type="match status" value="1"/>
</dbReference>
<dbReference type="RefSeq" id="WP_000792433.1">
    <property type="nucleotide sequence ID" value="NZ_CAAKHA010000028.1"/>
</dbReference>
<dbReference type="InterPro" id="IPR003661">
    <property type="entry name" value="HisK_dim/P_dom"/>
</dbReference>
<keyword evidence="14" id="KW-0175">Coiled coil</keyword>
<feature type="domain" description="Histidine kinase" evidence="16">
    <location>
        <begin position="248"/>
        <end position="464"/>
    </location>
</feature>
<evidence type="ECO:0000256" key="4">
    <source>
        <dbReference type="ARBA" id="ARBA00022475"/>
    </source>
</evidence>
<evidence type="ECO:0000256" key="2">
    <source>
        <dbReference type="ARBA" id="ARBA00004651"/>
    </source>
</evidence>
<dbReference type="SUPFAM" id="SSF47384">
    <property type="entry name" value="Homodimeric domain of signal transducing histidine kinase"/>
    <property type="match status" value="1"/>
</dbReference>
<dbReference type="EMBL" id="CAAKHA010000028">
    <property type="protein sequence ID" value="VIJ07847.1"/>
    <property type="molecule type" value="Genomic_DNA"/>
</dbReference>
<dbReference type="CDD" id="cd00075">
    <property type="entry name" value="HATPase"/>
    <property type="match status" value="1"/>
</dbReference>
<keyword evidence="5" id="KW-0597">Phosphoprotein</keyword>
<evidence type="ECO:0000256" key="13">
    <source>
        <dbReference type="ARBA" id="ARBA00023136"/>
    </source>
</evidence>
<dbReference type="InterPro" id="IPR050398">
    <property type="entry name" value="HssS/ArlS-like"/>
</dbReference>
<dbReference type="InterPro" id="IPR004358">
    <property type="entry name" value="Sig_transdc_His_kin-like_C"/>
</dbReference>
<evidence type="ECO:0000313" key="18">
    <source>
        <dbReference type="EMBL" id="APF32648.1"/>
    </source>
</evidence>
<comment type="catalytic activity">
    <reaction evidence="1">
        <text>ATP + protein L-histidine = ADP + protein N-phospho-L-histidine.</text>
        <dbReference type="EC" id="2.7.13.3"/>
    </reaction>
</comment>
<reference evidence="19 20" key="2">
    <citation type="submission" date="2019-04" db="EMBL/GenBank/DDBJ databases">
        <authorList>
            <person name="Patino-Navarrete R."/>
            <person name="Patino Navarrete R."/>
        </authorList>
    </citation>
    <scope>NUCLEOTIDE SEQUENCE [LARGE SCALE GENOMIC DNA]</scope>
    <source>
        <strain evidence="19">Bacillus thuringiensis strain AR23</strain>
    </source>
</reference>
<dbReference type="FunFam" id="3.30.565.10:FF:000006">
    <property type="entry name" value="Sensor histidine kinase WalK"/>
    <property type="match status" value="1"/>
</dbReference>
<dbReference type="CDD" id="cd06225">
    <property type="entry name" value="HAMP"/>
    <property type="match status" value="1"/>
</dbReference>
<dbReference type="SMART" id="SM00388">
    <property type="entry name" value="HisKA"/>
    <property type="match status" value="1"/>
</dbReference>
<keyword evidence="8" id="KW-0547">Nucleotide-binding</keyword>
<dbReference type="EMBL" id="CP013276">
    <property type="protein sequence ID" value="APF32648.1"/>
    <property type="molecule type" value="Genomic_DNA"/>
</dbReference>
<feature type="transmembrane region" description="Helical" evidence="15">
    <location>
        <begin position="152"/>
        <end position="175"/>
    </location>
</feature>
<keyword evidence="9 18" id="KW-0418">Kinase</keyword>
<dbReference type="EC" id="2.7.13.3" evidence="3"/>
<gene>
    <name evidence="19" type="primary">yycG_4</name>
    <name evidence="18" type="ORF">ATN07_29545</name>
    <name evidence="19" type="ORF">BTAR23_AR23_05945</name>
</gene>
<dbReference type="PANTHER" id="PTHR45528">
    <property type="entry name" value="SENSOR HISTIDINE KINASE CPXA"/>
    <property type="match status" value="1"/>
</dbReference>
<comment type="subcellular location">
    <subcellularLocation>
        <location evidence="2">Cell membrane</location>
        <topology evidence="2">Multi-pass membrane protein</topology>
    </subcellularLocation>
</comment>
<evidence type="ECO:0000259" key="17">
    <source>
        <dbReference type="PROSITE" id="PS50885"/>
    </source>
</evidence>
<dbReference type="Proteomes" id="UP000508034">
    <property type="component" value="Unassembled WGS sequence"/>
</dbReference>
<evidence type="ECO:0000256" key="7">
    <source>
        <dbReference type="ARBA" id="ARBA00022692"/>
    </source>
</evidence>
<dbReference type="PROSITE" id="PS50109">
    <property type="entry name" value="HIS_KIN"/>
    <property type="match status" value="1"/>
</dbReference>
<name>A0A1L2Z020_BACTI</name>
<evidence type="ECO:0000256" key="10">
    <source>
        <dbReference type="ARBA" id="ARBA00022840"/>
    </source>
</evidence>
<keyword evidence="18" id="KW-0614">Plasmid</keyword>
<reference evidence="18" key="1">
    <citation type="journal article" date="2017" name="Res. Microbiol.">
        <title>Comparative genomics of extrachromosomal elements in Bacillus thuringiensis subsp. israelensis.</title>
        <authorList>
            <person name="Bolotin A."/>
            <person name="Gillis A."/>
            <person name="Sanchis V."/>
            <person name="Nielsen-LeRoux C."/>
            <person name="Mahillon J."/>
            <person name="Lereclus D."/>
            <person name="Sorokin A."/>
        </authorList>
    </citation>
    <scope>NUCLEOTIDE SEQUENCE</scope>
    <source>
        <strain evidence="18">AM65-52</strain>
        <plasmid evidence="18">pAM65-52-1-360K</plasmid>
    </source>
</reference>
<keyword evidence="6" id="KW-0808">Transferase</keyword>
<keyword evidence="12" id="KW-0902">Two-component regulatory system</keyword>
<keyword evidence="4" id="KW-1003">Cell membrane</keyword>
<accession>A0A1L2Z020</accession>
<dbReference type="SUPFAM" id="SSF55874">
    <property type="entry name" value="ATPase domain of HSP90 chaperone/DNA topoisomerase II/histidine kinase"/>
    <property type="match status" value="1"/>
</dbReference>
<dbReference type="InterPro" id="IPR036097">
    <property type="entry name" value="HisK_dim/P_sf"/>
</dbReference>
<evidence type="ECO:0000313" key="19">
    <source>
        <dbReference type="EMBL" id="VIJ07847.1"/>
    </source>
</evidence>
<evidence type="ECO:0000256" key="1">
    <source>
        <dbReference type="ARBA" id="ARBA00000085"/>
    </source>
</evidence>
<keyword evidence="13 15" id="KW-0472">Membrane</keyword>
<proteinExistence type="predicted"/>
<feature type="domain" description="HAMP" evidence="17">
    <location>
        <begin position="181"/>
        <end position="233"/>
    </location>
</feature>
<keyword evidence="7 15" id="KW-0812">Transmembrane</keyword>
<dbReference type="InterPro" id="IPR036890">
    <property type="entry name" value="HATPase_C_sf"/>
</dbReference>
<evidence type="ECO:0000256" key="8">
    <source>
        <dbReference type="ARBA" id="ARBA00022741"/>
    </source>
</evidence>